<feature type="region of interest" description="Disordered" evidence="10">
    <location>
        <begin position="16"/>
        <end position="67"/>
    </location>
</feature>
<accession>A0A0V0R4B8</accession>
<evidence type="ECO:0000256" key="1">
    <source>
        <dbReference type="ARBA" id="ARBA00004141"/>
    </source>
</evidence>
<keyword evidence="4 11" id="KW-0812">Transmembrane</keyword>
<dbReference type="PROSITE" id="PS00211">
    <property type="entry name" value="ABC_TRANSPORTER_1"/>
    <property type="match status" value="1"/>
</dbReference>
<dbReference type="Gene3D" id="3.40.50.300">
    <property type="entry name" value="P-loop containing nucleotide triphosphate hydrolases"/>
    <property type="match status" value="1"/>
</dbReference>
<dbReference type="InterPro" id="IPR011527">
    <property type="entry name" value="ABC1_TM_dom"/>
</dbReference>
<feature type="domain" description="ABC transporter" evidence="12">
    <location>
        <begin position="622"/>
        <end position="845"/>
    </location>
</feature>
<comment type="subcellular location">
    <subcellularLocation>
        <location evidence="1">Membrane</location>
        <topology evidence="1">Multi-pass membrane protein</topology>
    </subcellularLocation>
</comment>
<keyword evidence="9" id="KW-0175">Coiled coil</keyword>
<feature type="region of interest" description="Disordered" evidence="10">
    <location>
        <begin position="217"/>
        <end position="260"/>
    </location>
</feature>
<dbReference type="PROSITE" id="PS50893">
    <property type="entry name" value="ABC_TRANSPORTER_2"/>
    <property type="match status" value="1"/>
</dbReference>
<feature type="region of interest" description="Disordered" evidence="10">
    <location>
        <begin position="943"/>
        <end position="970"/>
    </location>
</feature>
<feature type="compositionally biased region" description="Low complexity" evidence="10">
    <location>
        <begin position="245"/>
        <end position="255"/>
    </location>
</feature>
<feature type="compositionally biased region" description="Polar residues" evidence="10">
    <location>
        <begin position="1248"/>
        <end position="1257"/>
    </location>
</feature>
<dbReference type="InterPro" id="IPR050173">
    <property type="entry name" value="ABC_transporter_C-like"/>
</dbReference>
<feature type="transmembrane region" description="Helical" evidence="11">
    <location>
        <begin position="430"/>
        <end position="448"/>
    </location>
</feature>
<organism evidence="14 15">
    <name type="scientific">Pseudocohnilembus persalinus</name>
    <name type="common">Ciliate</name>
    <dbReference type="NCBI Taxonomy" id="266149"/>
    <lineage>
        <taxon>Eukaryota</taxon>
        <taxon>Sar</taxon>
        <taxon>Alveolata</taxon>
        <taxon>Ciliophora</taxon>
        <taxon>Intramacronucleata</taxon>
        <taxon>Oligohymenophorea</taxon>
        <taxon>Scuticociliatia</taxon>
        <taxon>Philasterida</taxon>
        <taxon>Pseudocohnilembidae</taxon>
        <taxon>Pseudocohnilembus</taxon>
    </lineage>
</organism>
<dbReference type="GO" id="GO:0005524">
    <property type="term" value="F:ATP binding"/>
    <property type="evidence" value="ECO:0007669"/>
    <property type="project" value="UniProtKB-KW"/>
</dbReference>
<dbReference type="InterPro" id="IPR003439">
    <property type="entry name" value="ABC_transporter-like_ATP-bd"/>
</dbReference>
<keyword evidence="14" id="KW-0378">Hydrolase</keyword>
<comment type="similarity">
    <text evidence="2">Belongs to the ABC transporter superfamily. ABCC family. Conjugate transporter (TC 3.A.1.208) subfamily.</text>
</comment>
<feature type="transmembrane region" description="Helical" evidence="11">
    <location>
        <begin position="285"/>
        <end position="307"/>
    </location>
</feature>
<evidence type="ECO:0000256" key="2">
    <source>
        <dbReference type="ARBA" id="ARBA00009726"/>
    </source>
</evidence>
<dbReference type="SUPFAM" id="SSF90123">
    <property type="entry name" value="ABC transporter transmembrane region"/>
    <property type="match status" value="1"/>
</dbReference>
<dbReference type="SUPFAM" id="SSF52540">
    <property type="entry name" value="P-loop containing nucleoside triphosphate hydrolases"/>
    <property type="match status" value="1"/>
</dbReference>
<dbReference type="Pfam" id="PF00664">
    <property type="entry name" value="ABC_membrane"/>
    <property type="match status" value="1"/>
</dbReference>
<evidence type="ECO:0000256" key="9">
    <source>
        <dbReference type="SAM" id="Coils"/>
    </source>
</evidence>
<name>A0A0V0R4B8_PSEPJ</name>
<dbReference type="InterPro" id="IPR027417">
    <property type="entry name" value="P-loop_NTPase"/>
</dbReference>
<feature type="coiled-coil region" evidence="9">
    <location>
        <begin position="581"/>
        <end position="611"/>
    </location>
</feature>
<feature type="transmembrane region" description="Helical" evidence="11">
    <location>
        <begin position="402"/>
        <end position="424"/>
    </location>
</feature>
<dbReference type="InParanoid" id="A0A0V0R4B8"/>
<evidence type="ECO:0000256" key="3">
    <source>
        <dbReference type="ARBA" id="ARBA00022448"/>
    </source>
</evidence>
<evidence type="ECO:0000256" key="11">
    <source>
        <dbReference type="SAM" id="Phobius"/>
    </source>
</evidence>
<feature type="compositionally biased region" description="Basic and acidic residues" evidence="10">
    <location>
        <begin position="943"/>
        <end position="960"/>
    </location>
</feature>
<dbReference type="SMART" id="SM00382">
    <property type="entry name" value="AAA"/>
    <property type="match status" value="1"/>
</dbReference>
<dbReference type="Gene3D" id="1.20.1560.10">
    <property type="entry name" value="ABC transporter type 1, transmembrane domain"/>
    <property type="match status" value="1"/>
</dbReference>
<dbReference type="OrthoDB" id="6500128at2759"/>
<evidence type="ECO:0000256" key="6">
    <source>
        <dbReference type="ARBA" id="ARBA00022840"/>
    </source>
</evidence>
<dbReference type="InterPro" id="IPR036640">
    <property type="entry name" value="ABC1_TM_sf"/>
</dbReference>
<reference evidence="14 15" key="1">
    <citation type="journal article" date="2015" name="Sci. Rep.">
        <title>Genome of the facultative scuticociliatosis pathogen Pseudocohnilembus persalinus provides insight into its virulence through horizontal gene transfer.</title>
        <authorList>
            <person name="Xiong J."/>
            <person name="Wang G."/>
            <person name="Cheng J."/>
            <person name="Tian M."/>
            <person name="Pan X."/>
            <person name="Warren A."/>
            <person name="Jiang C."/>
            <person name="Yuan D."/>
            <person name="Miao W."/>
        </authorList>
    </citation>
    <scope>NUCLEOTIDE SEQUENCE [LARGE SCALE GENOMIC DNA]</scope>
    <source>
        <strain evidence="14">36N120E</strain>
    </source>
</reference>
<evidence type="ECO:0000256" key="4">
    <source>
        <dbReference type="ARBA" id="ARBA00022692"/>
    </source>
</evidence>
<keyword evidence="5" id="KW-0547">Nucleotide-binding</keyword>
<sequence length="1299" mass="150762">MSNTNLSKNYQKRMSLNQKNQNESLNYSNNKKRYSVKGNCQKSEQEQQLNENKNKNEMTKRSQNVVQSLNESADKLFLRPENRRFSARGSILSQSNYIEPERQSKQQHSLLNALNLQFSTENNTPRQYRECLSSRERPQRLSINVNLNNLNESSGVRTQPDLPVNFFSSIVNLKDQQLKVQKANKNNEQDQNGVVTNSNIQRQPKFLALSNNVNTFNNEQANGQKQNNLQKENKEDSKRKSLFSKQNQDQKQKNQIHPIEYDHYFDQNKKKRLLKPIWRTFKRDIIKLLIIGALSQITQIANVFYLLQILKTINESLDKSKEEQDDAIQKAIIYAILLIFNMLINVFFSNHTQMEGGLFAIKLKSSLTDKILGMKLTNQQTFHVGKIMNVITYELNAFERNIVTVFESIISPISFIGTGLILFFTFGYTSLVGIIYCLLIVIIGKLFTNYSKKYRRKRTGMVDDRVKQVQEYVEEVRNVKLGSLEDTFTNKVYKQRYKEAKVLKFILVLESFTKALIASSGLIGAFIIFILYTQVSSSDDPLTLSKIILCTYLMSQISLTIQGINNGFVFSCEMKLILGRIISILDNYDLIEQKLEQIKKKFELNDDEQEQQDGLSKKQNVIIFKNFNGYWKNVMQQQTLFNLNCKIKEKQITAIIGKNNSGKSSFVRAILNELPDQDGFLSVKGSISIVEENPTVFSGTLRENIILGQELDLNLYQEVLEACCLNQDIDQFENRDLVEIGERGFNISVGQKTRIALARAIYKQSDIIILEDVLTPLDPKMVKQIYEKAIRGMLKDRTIILTTYRLNVAVQCDYVIVLDQGKILFQDSRENIKKQNINLKNFFVSDKPVQLGQNLLDNRSKAIIYNQMKKPYFPKVQPKKFKVKKNYFTNKILDFTKQKQLEQQAEQKNDQISQAQNQNSMDYQANTLKEFQKIIGTQHIDKKNLNREEDRESQKLDKADLTPSVSSNDSYYSTIQNQYEHSKKNSFQFNLQTQQQREQKQDEFDDYNDKATLKTDNQIIQNVDSPEKQDQIKQSDKQNLAQKISQFNQQYLNPNKLTIIKEISSSQKCISDDNQENQTSIKICNSGLDKSSNNALDSIPEEKSEQNITNQQLNSYDQKITNIQNFPEFFSGPKFQIKTELKNDQQEENQTINQSSPENEDKLMNISNQENSHIQENQGEKGQQCIDLVQHSPAPIFYNNIKQRAEKIKEVQREIIEHYIEPEFVIDEGESEGTETSEENEEEHKSLTRYNMQQQNLQRREKGKTIAQEDASSASPTLKLHKRNRIDCAFYYGDFFFYH</sequence>
<dbReference type="PROSITE" id="PS50929">
    <property type="entry name" value="ABC_TM1F"/>
    <property type="match status" value="1"/>
</dbReference>
<keyword evidence="3" id="KW-0813">Transport</keyword>
<evidence type="ECO:0000256" key="5">
    <source>
        <dbReference type="ARBA" id="ARBA00022741"/>
    </source>
</evidence>
<evidence type="ECO:0000259" key="13">
    <source>
        <dbReference type="PROSITE" id="PS50929"/>
    </source>
</evidence>
<gene>
    <name evidence="14" type="ORF">PPERSA_05869</name>
</gene>
<proteinExistence type="inferred from homology"/>
<dbReference type="EMBL" id="LDAU01000053">
    <property type="protein sequence ID" value="KRX09200.1"/>
    <property type="molecule type" value="Genomic_DNA"/>
</dbReference>
<dbReference type="Proteomes" id="UP000054937">
    <property type="component" value="Unassembled WGS sequence"/>
</dbReference>
<keyword evidence="7 11" id="KW-1133">Transmembrane helix</keyword>
<dbReference type="GO" id="GO:0016020">
    <property type="term" value="C:membrane"/>
    <property type="evidence" value="ECO:0007669"/>
    <property type="project" value="UniProtKB-SubCell"/>
</dbReference>
<keyword evidence="8 11" id="KW-0472">Membrane</keyword>
<evidence type="ECO:0000256" key="8">
    <source>
        <dbReference type="ARBA" id="ARBA00023136"/>
    </source>
</evidence>
<evidence type="ECO:0000256" key="7">
    <source>
        <dbReference type="ARBA" id="ARBA00022989"/>
    </source>
</evidence>
<dbReference type="PANTHER" id="PTHR24223">
    <property type="entry name" value="ATP-BINDING CASSETTE SUB-FAMILY C"/>
    <property type="match status" value="1"/>
</dbReference>
<dbReference type="OMA" id="FEIKRFC"/>
<feature type="compositionally biased region" description="Polar residues" evidence="10">
    <location>
        <begin position="217"/>
        <end position="230"/>
    </location>
</feature>
<feature type="transmembrane region" description="Helical" evidence="11">
    <location>
        <begin position="327"/>
        <end position="348"/>
    </location>
</feature>
<evidence type="ECO:0000256" key="10">
    <source>
        <dbReference type="SAM" id="MobiDB-lite"/>
    </source>
</evidence>
<evidence type="ECO:0000259" key="12">
    <source>
        <dbReference type="PROSITE" id="PS50893"/>
    </source>
</evidence>
<comment type="caution">
    <text evidence="14">The sequence shown here is derived from an EMBL/GenBank/DDBJ whole genome shotgun (WGS) entry which is preliminary data.</text>
</comment>
<dbReference type="InterPro" id="IPR017871">
    <property type="entry name" value="ABC_transporter-like_CS"/>
</dbReference>
<evidence type="ECO:0000313" key="14">
    <source>
        <dbReference type="EMBL" id="KRX09200.1"/>
    </source>
</evidence>
<dbReference type="GO" id="GO:0016887">
    <property type="term" value="F:ATP hydrolysis activity"/>
    <property type="evidence" value="ECO:0007669"/>
    <property type="project" value="InterPro"/>
</dbReference>
<feature type="domain" description="ABC transmembrane type-1" evidence="13">
    <location>
        <begin position="288"/>
        <end position="564"/>
    </location>
</feature>
<protein>
    <submittedName>
        <fullName evidence="14">p-loop containing nucleoside triphosphate hydrolase</fullName>
    </submittedName>
</protein>
<feature type="compositionally biased region" description="Polar residues" evidence="10">
    <location>
        <begin position="16"/>
        <end position="29"/>
    </location>
</feature>
<feature type="region of interest" description="Disordered" evidence="10">
    <location>
        <begin position="1227"/>
        <end position="1276"/>
    </location>
</feature>
<keyword evidence="6" id="KW-0067">ATP-binding</keyword>
<feature type="compositionally biased region" description="Acidic residues" evidence="10">
    <location>
        <begin position="1227"/>
        <end position="1241"/>
    </location>
</feature>
<evidence type="ECO:0000313" key="15">
    <source>
        <dbReference type="Proteomes" id="UP000054937"/>
    </source>
</evidence>
<feature type="transmembrane region" description="Helical" evidence="11">
    <location>
        <begin position="505"/>
        <end position="532"/>
    </location>
</feature>
<dbReference type="Pfam" id="PF00005">
    <property type="entry name" value="ABC_tran"/>
    <property type="match status" value="1"/>
</dbReference>
<dbReference type="InterPro" id="IPR003593">
    <property type="entry name" value="AAA+_ATPase"/>
</dbReference>
<dbReference type="GO" id="GO:0140359">
    <property type="term" value="F:ABC-type transporter activity"/>
    <property type="evidence" value="ECO:0007669"/>
    <property type="project" value="InterPro"/>
</dbReference>
<keyword evidence="15" id="KW-1185">Reference proteome</keyword>
<dbReference type="PANTHER" id="PTHR24223:SF456">
    <property type="entry name" value="MULTIDRUG RESISTANCE-ASSOCIATED PROTEIN LETHAL(2)03659"/>
    <property type="match status" value="1"/>
</dbReference>